<name>A0A5B7GTQ9_PORTR</name>
<proteinExistence type="predicted"/>
<dbReference type="PANTHER" id="PTHR35617:SF3">
    <property type="entry name" value="CORE-BINDING (CB) DOMAIN-CONTAINING PROTEIN"/>
    <property type="match status" value="1"/>
</dbReference>
<evidence type="ECO:0000313" key="1">
    <source>
        <dbReference type="EMBL" id="MPC61013.1"/>
    </source>
</evidence>
<gene>
    <name evidence="1" type="ORF">E2C01_055075</name>
</gene>
<organism evidence="1 2">
    <name type="scientific">Portunus trituberculatus</name>
    <name type="common">Swimming crab</name>
    <name type="synonym">Neptunus trituberculatus</name>
    <dbReference type="NCBI Taxonomy" id="210409"/>
    <lineage>
        <taxon>Eukaryota</taxon>
        <taxon>Metazoa</taxon>
        <taxon>Ecdysozoa</taxon>
        <taxon>Arthropoda</taxon>
        <taxon>Crustacea</taxon>
        <taxon>Multicrustacea</taxon>
        <taxon>Malacostraca</taxon>
        <taxon>Eumalacostraca</taxon>
        <taxon>Eucarida</taxon>
        <taxon>Decapoda</taxon>
        <taxon>Pleocyemata</taxon>
        <taxon>Brachyura</taxon>
        <taxon>Eubrachyura</taxon>
        <taxon>Portunoidea</taxon>
        <taxon>Portunidae</taxon>
        <taxon>Portuninae</taxon>
        <taxon>Portunus</taxon>
    </lineage>
</organism>
<keyword evidence="2" id="KW-1185">Reference proteome</keyword>
<evidence type="ECO:0008006" key="3">
    <source>
        <dbReference type="Google" id="ProtNLM"/>
    </source>
</evidence>
<dbReference type="EMBL" id="VSRR010018137">
    <property type="protein sequence ID" value="MPC61013.1"/>
    <property type="molecule type" value="Genomic_DNA"/>
</dbReference>
<dbReference type="PANTHER" id="PTHR35617">
    <property type="entry name" value="PHAGE_INTEGRASE DOMAIN-CONTAINING PROTEIN"/>
    <property type="match status" value="1"/>
</dbReference>
<dbReference type="AlphaFoldDB" id="A0A5B7GTQ9"/>
<evidence type="ECO:0000313" key="2">
    <source>
        <dbReference type="Proteomes" id="UP000324222"/>
    </source>
</evidence>
<dbReference type="Proteomes" id="UP000324222">
    <property type="component" value="Unassembled WGS sequence"/>
</dbReference>
<dbReference type="OrthoDB" id="423559at2759"/>
<protein>
    <recommendedName>
        <fullName evidence="3">Tyr recombinase domain-containing protein</fullName>
    </recommendedName>
</protein>
<reference evidence="1 2" key="1">
    <citation type="submission" date="2019-05" db="EMBL/GenBank/DDBJ databases">
        <title>Another draft genome of Portunus trituberculatus and its Hox gene families provides insights of decapod evolution.</title>
        <authorList>
            <person name="Jeong J.-H."/>
            <person name="Song I."/>
            <person name="Kim S."/>
            <person name="Choi T."/>
            <person name="Kim D."/>
            <person name="Ryu S."/>
            <person name="Kim W."/>
        </authorList>
    </citation>
    <scope>NUCLEOTIDE SEQUENCE [LARGE SCALE GENOMIC DNA]</scope>
    <source>
        <tissue evidence="1">Muscle</tissue>
    </source>
</reference>
<accession>A0A5B7GTQ9</accession>
<comment type="caution">
    <text evidence="1">The sequence shown here is derived from an EMBL/GenBank/DDBJ whole genome shotgun (WGS) entry which is preliminary data.</text>
</comment>
<sequence>MLCPDSVILPWNGNCTLAHRCGTPEVDLFASHSTAQLPLYITKNSKTVAGGPDAFLLDWNSVHLAALSDPLLYSYGIKLDPRAVTLFKRGLFHQRPRLRQGRNLWSLQRVMDLFQSDSFRHSPSALEFLKKTLSLTALASGFRTSQLRALTRFPQWTSFADDMSNVSLVAFPSFLAKNEREDHRLQPLLVPAWFSQGAHHPLCPVSALKSYLDASPDSPPQALFTLEEGKQLSSRRISSLLRDVIEEADPDKAPRAHDIRGAAFSLAFMRTFLPCLEC</sequence>